<evidence type="ECO:0000256" key="6">
    <source>
        <dbReference type="ARBA" id="ARBA00022692"/>
    </source>
</evidence>
<evidence type="ECO:0000256" key="10">
    <source>
        <dbReference type="ARBA" id="ARBA00030775"/>
    </source>
</evidence>
<accession>A0A106C3A7</accession>
<dbReference type="InterPro" id="IPR022346">
    <property type="entry name" value="T2SS_GspH"/>
</dbReference>
<dbReference type="GO" id="GO:0015627">
    <property type="term" value="C:type II protein secretion system complex"/>
    <property type="evidence" value="ECO:0007669"/>
    <property type="project" value="InterPro"/>
</dbReference>
<comment type="similarity">
    <text evidence="9">Belongs to the GSP H family.</text>
</comment>
<name>A0A106C3A7_SHEFR</name>
<keyword evidence="6 11" id="KW-0812">Transmembrane</keyword>
<comment type="subcellular location">
    <subcellularLocation>
        <location evidence="1">Cell inner membrane</location>
        <topology evidence="1">Single-pass membrane protein</topology>
    </subcellularLocation>
</comment>
<dbReference type="Pfam" id="PF12019">
    <property type="entry name" value="GspH"/>
    <property type="match status" value="1"/>
</dbReference>
<evidence type="ECO:0000256" key="4">
    <source>
        <dbReference type="ARBA" id="ARBA00022481"/>
    </source>
</evidence>
<evidence type="ECO:0000256" key="3">
    <source>
        <dbReference type="ARBA" id="ARBA00022475"/>
    </source>
</evidence>
<keyword evidence="3" id="KW-1003">Cell membrane</keyword>
<evidence type="ECO:0000313" key="14">
    <source>
        <dbReference type="Proteomes" id="UP000055702"/>
    </source>
</evidence>
<dbReference type="AlphaFoldDB" id="A0A106C3A7"/>
<evidence type="ECO:0000256" key="9">
    <source>
        <dbReference type="ARBA" id="ARBA00025772"/>
    </source>
</evidence>
<evidence type="ECO:0000256" key="1">
    <source>
        <dbReference type="ARBA" id="ARBA00004377"/>
    </source>
</evidence>
<dbReference type="RefSeq" id="WP_059744100.1">
    <property type="nucleotide sequence ID" value="NZ_LRDC01000001.1"/>
</dbReference>
<evidence type="ECO:0000256" key="5">
    <source>
        <dbReference type="ARBA" id="ARBA00022519"/>
    </source>
</evidence>
<evidence type="ECO:0000256" key="11">
    <source>
        <dbReference type="SAM" id="Phobius"/>
    </source>
</evidence>
<dbReference type="GO" id="GO:0015628">
    <property type="term" value="P:protein secretion by the type II secretion system"/>
    <property type="evidence" value="ECO:0007669"/>
    <property type="project" value="InterPro"/>
</dbReference>
<evidence type="ECO:0000256" key="8">
    <source>
        <dbReference type="ARBA" id="ARBA00023136"/>
    </source>
</evidence>
<keyword evidence="4" id="KW-0488">Methylation</keyword>
<dbReference type="SUPFAM" id="SSF54523">
    <property type="entry name" value="Pili subunits"/>
    <property type="match status" value="1"/>
</dbReference>
<reference evidence="13 14" key="1">
    <citation type="submission" date="2016-01" db="EMBL/GenBank/DDBJ databases">
        <title>Draft genome of the antarctic isolate Shewanella frigidimarina Ag06-30.</title>
        <authorList>
            <person name="Parmeciano Di Noto G."/>
            <person name="Vazquez S."/>
            <person name="Mac Cormack W."/>
            <person name="Iriarte A."/>
            <person name="Quiroga C."/>
        </authorList>
    </citation>
    <scope>NUCLEOTIDE SEQUENCE [LARGE SCALE GENOMIC DNA]</scope>
    <source>
        <strain evidence="13 14">Ag06-30</strain>
    </source>
</reference>
<protein>
    <recommendedName>
        <fullName evidence="2">Type II secretion system protein H</fullName>
    </recommendedName>
    <alternativeName>
        <fullName evidence="10">General secretion pathway protein H</fullName>
    </alternativeName>
</protein>
<evidence type="ECO:0000256" key="2">
    <source>
        <dbReference type="ARBA" id="ARBA00021549"/>
    </source>
</evidence>
<gene>
    <name evidence="13" type="ORF">AWJ07_02615</name>
</gene>
<keyword evidence="5" id="KW-0997">Cell inner membrane</keyword>
<evidence type="ECO:0000259" key="12">
    <source>
        <dbReference type="Pfam" id="PF12019"/>
    </source>
</evidence>
<keyword evidence="8 11" id="KW-0472">Membrane</keyword>
<evidence type="ECO:0000313" key="13">
    <source>
        <dbReference type="EMBL" id="KVX03469.1"/>
    </source>
</evidence>
<evidence type="ECO:0000256" key="7">
    <source>
        <dbReference type="ARBA" id="ARBA00022989"/>
    </source>
</evidence>
<comment type="caution">
    <text evidence="13">The sequence shown here is derived from an EMBL/GenBank/DDBJ whole genome shotgun (WGS) entry which is preliminary data.</text>
</comment>
<dbReference type="EMBL" id="LRDC01000001">
    <property type="protein sequence ID" value="KVX03469.1"/>
    <property type="molecule type" value="Genomic_DNA"/>
</dbReference>
<organism evidence="13">
    <name type="scientific">Shewanella frigidimarina</name>
    <dbReference type="NCBI Taxonomy" id="56812"/>
    <lineage>
        <taxon>Bacteria</taxon>
        <taxon>Pseudomonadati</taxon>
        <taxon>Pseudomonadota</taxon>
        <taxon>Gammaproteobacteria</taxon>
        <taxon>Alteromonadales</taxon>
        <taxon>Shewanellaceae</taxon>
        <taxon>Shewanella</taxon>
    </lineage>
</organism>
<dbReference type="Gene3D" id="3.55.40.10">
    <property type="entry name" value="minor pseudopilin epsh domain"/>
    <property type="match status" value="1"/>
</dbReference>
<keyword evidence="7 11" id="KW-1133">Transmembrane helix</keyword>
<proteinExistence type="inferred from homology"/>
<feature type="domain" description="General secretion pathway GspH" evidence="12">
    <location>
        <begin position="49"/>
        <end position="159"/>
    </location>
</feature>
<dbReference type="InterPro" id="IPR045584">
    <property type="entry name" value="Pilin-like"/>
</dbReference>
<sequence>MTNFNRVKGFGLIEVIITTLIMVLVSLIAIPSFKSVNEQVRAKSNIITIQQSMQFARNMAINYGRRVTVCNLEDNNCTKQWHKGYTVFLDGSQKNELSADDVILLQIPSFNVNDTVYYNRTSVRFQPDGLASGTNGTFRYCPNSIDSPYSKAVIINQSGRVRFSQKKITCTKK</sequence>
<dbReference type="Proteomes" id="UP000055702">
    <property type="component" value="Unassembled WGS sequence"/>
</dbReference>
<dbReference type="GO" id="GO:0005886">
    <property type="term" value="C:plasma membrane"/>
    <property type="evidence" value="ECO:0007669"/>
    <property type="project" value="UniProtKB-SubCell"/>
</dbReference>
<feature type="transmembrane region" description="Helical" evidence="11">
    <location>
        <begin position="12"/>
        <end position="33"/>
    </location>
</feature>